<dbReference type="GO" id="GO:0009052">
    <property type="term" value="P:pentose-phosphate shunt, non-oxidative branch"/>
    <property type="evidence" value="ECO:0007669"/>
    <property type="project" value="UniProtKB-UniRule"/>
</dbReference>
<dbReference type="Gene3D" id="3.40.50.1360">
    <property type="match status" value="1"/>
</dbReference>
<feature type="active site" description="Proton acceptor" evidence="3">
    <location>
        <position position="102"/>
    </location>
</feature>
<dbReference type="Proteomes" id="UP000190626">
    <property type="component" value="Unassembled WGS sequence"/>
</dbReference>
<evidence type="ECO:0000256" key="2">
    <source>
        <dbReference type="ARBA" id="ARBA00023235"/>
    </source>
</evidence>
<gene>
    <name evidence="3" type="primary">rpiA</name>
    <name evidence="4" type="ORF">BC351_03635</name>
</gene>
<evidence type="ECO:0000256" key="1">
    <source>
        <dbReference type="ARBA" id="ARBA00001713"/>
    </source>
</evidence>
<feature type="binding site" evidence="3">
    <location>
        <position position="120"/>
    </location>
    <ligand>
        <name>substrate</name>
    </ligand>
</feature>
<dbReference type="FunFam" id="3.40.50.1360:FF:000001">
    <property type="entry name" value="Ribose-5-phosphate isomerase A"/>
    <property type="match status" value="1"/>
</dbReference>
<accession>A0A1V4HKN6</accession>
<dbReference type="AlphaFoldDB" id="A0A1V4HKN6"/>
<evidence type="ECO:0000313" key="4">
    <source>
        <dbReference type="EMBL" id="OPH57623.1"/>
    </source>
</evidence>
<dbReference type="UniPathway" id="UPA00115">
    <property type="reaction ID" value="UER00412"/>
</dbReference>
<dbReference type="InterPro" id="IPR004788">
    <property type="entry name" value="Ribose5P_isomerase_type_A"/>
</dbReference>
<comment type="pathway">
    <text evidence="3">Carbohydrate degradation; pentose phosphate pathway; D-ribose 5-phosphate from D-ribulose 5-phosphate (non-oxidative stage): step 1/1.</text>
</comment>
<dbReference type="CDD" id="cd01398">
    <property type="entry name" value="RPI_A"/>
    <property type="match status" value="1"/>
</dbReference>
<evidence type="ECO:0000313" key="5">
    <source>
        <dbReference type="Proteomes" id="UP000190626"/>
    </source>
</evidence>
<dbReference type="InterPro" id="IPR050262">
    <property type="entry name" value="Ribose-5P_isomerase"/>
</dbReference>
<keyword evidence="5" id="KW-1185">Reference proteome</keyword>
<comment type="similarity">
    <text evidence="3">Belongs to the ribose 5-phosphate isomerase family.</text>
</comment>
<dbReference type="STRING" id="1469647.BC351_03635"/>
<comment type="catalytic activity">
    <reaction evidence="1 3">
        <text>aldehydo-D-ribose 5-phosphate = D-ribulose 5-phosphate</text>
        <dbReference type="Rhea" id="RHEA:14657"/>
        <dbReference type="ChEBI" id="CHEBI:58121"/>
        <dbReference type="ChEBI" id="CHEBI:58273"/>
        <dbReference type="EC" id="5.3.1.6"/>
    </reaction>
</comment>
<dbReference type="InterPro" id="IPR020672">
    <property type="entry name" value="Ribose5P_isomerase_typA_subgr"/>
</dbReference>
<dbReference type="NCBIfam" id="TIGR00021">
    <property type="entry name" value="rpiA"/>
    <property type="match status" value="1"/>
</dbReference>
<dbReference type="NCBIfam" id="NF001924">
    <property type="entry name" value="PRK00702.1"/>
    <property type="match status" value="1"/>
</dbReference>
<dbReference type="EMBL" id="MBTG01000012">
    <property type="protein sequence ID" value="OPH57623.1"/>
    <property type="molecule type" value="Genomic_DNA"/>
</dbReference>
<dbReference type="EC" id="5.3.1.6" evidence="3"/>
<proteinExistence type="inferred from homology"/>
<feature type="binding site" evidence="3">
    <location>
        <begin position="93"/>
        <end position="96"/>
    </location>
    <ligand>
        <name>substrate</name>
    </ligand>
</feature>
<comment type="caution">
    <text evidence="4">The sequence shown here is derived from an EMBL/GenBank/DDBJ whole genome shotgun (WGS) entry which is preliminary data.</text>
</comment>
<dbReference type="Gene3D" id="3.30.70.260">
    <property type="match status" value="1"/>
</dbReference>
<dbReference type="PANTHER" id="PTHR43748">
    <property type="entry name" value="RIBOSE-5-PHOSPHATE ISOMERASE 3, CHLOROPLASTIC-RELATED"/>
    <property type="match status" value="1"/>
</dbReference>
<feature type="binding site" evidence="3">
    <location>
        <begin position="25"/>
        <end position="28"/>
    </location>
    <ligand>
        <name>substrate</name>
    </ligand>
</feature>
<evidence type="ECO:0000256" key="3">
    <source>
        <dbReference type="HAMAP-Rule" id="MF_00170"/>
    </source>
</evidence>
<name>A0A1V4HKN6_9BACL</name>
<dbReference type="RefSeq" id="WP_079413011.1">
    <property type="nucleotide sequence ID" value="NZ_MBTG01000012.1"/>
</dbReference>
<reference evidence="5" key="1">
    <citation type="submission" date="2016-07" db="EMBL/GenBank/DDBJ databases">
        <authorList>
            <person name="Florea S."/>
            <person name="Webb J.S."/>
            <person name="Jaromczyk J."/>
            <person name="Schardl C.L."/>
        </authorList>
    </citation>
    <scope>NUCLEOTIDE SEQUENCE [LARGE SCALE GENOMIC DNA]</scope>
    <source>
        <strain evidence="5">CY1</strain>
    </source>
</reference>
<dbReference type="InterPro" id="IPR037171">
    <property type="entry name" value="NagB/RpiA_transferase-like"/>
</dbReference>
<organism evidence="4 5">
    <name type="scientific">Paenibacillus ferrarius</name>
    <dbReference type="NCBI Taxonomy" id="1469647"/>
    <lineage>
        <taxon>Bacteria</taxon>
        <taxon>Bacillati</taxon>
        <taxon>Bacillota</taxon>
        <taxon>Bacilli</taxon>
        <taxon>Bacillales</taxon>
        <taxon>Paenibacillaceae</taxon>
        <taxon>Paenibacillus</taxon>
    </lineage>
</organism>
<dbReference type="SUPFAM" id="SSF100950">
    <property type="entry name" value="NagB/RpiA/CoA transferase-like"/>
    <property type="match status" value="1"/>
</dbReference>
<dbReference type="HAMAP" id="MF_00170">
    <property type="entry name" value="Rib_5P_isom_A"/>
    <property type="match status" value="1"/>
</dbReference>
<feature type="binding site" evidence="3">
    <location>
        <begin position="80"/>
        <end position="83"/>
    </location>
    <ligand>
        <name>substrate</name>
    </ligand>
</feature>
<dbReference type="SUPFAM" id="SSF75445">
    <property type="entry name" value="D-ribose-5-phosphate isomerase (RpiA), lid domain"/>
    <property type="match status" value="1"/>
</dbReference>
<comment type="function">
    <text evidence="3">Catalyzes the reversible conversion of ribose-5-phosphate to ribulose 5-phosphate.</text>
</comment>
<comment type="subunit">
    <text evidence="3">Homodimer.</text>
</comment>
<dbReference type="OrthoDB" id="5870696at2"/>
<sequence length="223" mass="24212">MDKKKLAAEHAVASIEEGMVLGLGTGSTVYWMIQKLGELVKEGLNIKGVPTSQETEALALKLGIPLLQLADVHEIDLTIDGADEVSANLELIKGGGGALFREKMIASISRRLLIVVDDSKVVTTLGKFPLPVEVVPFGWELTSRKLSRFGCKPVLRTTAKGPFITDNGNYILDCHFDTIHNPEELNEHLNLTIGVVENGLFVNMANTIIVGSNEGVYTKKKSM</sequence>
<dbReference type="Pfam" id="PF06026">
    <property type="entry name" value="Rib_5-P_isom_A"/>
    <property type="match status" value="1"/>
</dbReference>
<dbReference type="GO" id="GO:0004751">
    <property type="term" value="F:ribose-5-phosphate isomerase activity"/>
    <property type="evidence" value="ECO:0007669"/>
    <property type="project" value="UniProtKB-UniRule"/>
</dbReference>
<keyword evidence="2 3" id="KW-0413">Isomerase</keyword>
<protein>
    <recommendedName>
        <fullName evidence="3">Ribose-5-phosphate isomerase A</fullName>
        <ecNumber evidence="3">5.3.1.6</ecNumber>
    </recommendedName>
    <alternativeName>
        <fullName evidence="3">Phosphoriboisomerase A</fullName>
        <shortName evidence="3">PRI</shortName>
    </alternativeName>
</protein>
<dbReference type="PANTHER" id="PTHR43748:SF3">
    <property type="entry name" value="RIBOSE-5-PHOSPHATE ISOMERASE 3, CHLOROPLASTIC-RELATED"/>
    <property type="match status" value="1"/>
</dbReference>